<evidence type="ECO:0000259" key="5">
    <source>
        <dbReference type="PROSITE" id="PS50305"/>
    </source>
</evidence>
<dbReference type="GO" id="GO:0070403">
    <property type="term" value="F:NAD+ binding"/>
    <property type="evidence" value="ECO:0007669"/>
    <property type="project" value="UniProtKB-UniRule"/>
</dbReference>
<dbReference type="InterPro" id="IPR026590">
    <property type="entry name" value="Ssirtuin_cat_dom"/>
</dbReference>
<keyword evidence="3" id="KW-0963">Cytoplasm</keyword>
<dbReference type="GO" id="GO:0017136">
    <property type="term" value="F:histone deacetylase activity, NAD-dependent"/>
    <property type="evidence" value="ECO:0007669"/>
    <property type="project" value="TreeGrafter"/>
</dbReference>
<evidence type="ECO:0000256" key="1">
    <source>
        <dbReference type="ARBA" id="ARBA00022679"/>
    </source>
</evidence>
<dbReference type="Proteomes" id="UP000199339">
    <property type="component" value="Unassembled WGS sequence"/>
</dbReference>
<dbReference type="Pfam" id="PF02146">
    <property type="entry name" value="SIR2"/>
    <property type="match status" value="1"/>
</dbReference>
<proteinExistence type="inferred from homology"/>
<dbReference type="GO" id="GO:0036055">
    <property type="term" value="F:protein-succinyllysine desuccinylase activity"/>
    <property type="evidence" value="ECO:0007669"/>
    <property type="project" value="UniProtKB-UniRule"/>
</dbReference>
<organism evidence="6 7">
    <name type="scientific">Marinobacter pelagius</name>
    <dbReference type="NCBI Taxonomy" id="379482"/>
    <lineage>
        <taxon>Bacteria</taxon>
        <taxon>Pseudomonadati</taxon>
        <taxon>Pseudomonadota</taxon>
        <taxon>Gammaproteobacteria</taxon>
        <taxon>Pseudomonadales</taxon>
        <taxon>Marinobacteraceae</taxon>
        <taxon>Marinobacter</taxon>
    </lineage>
</organism>
<comment type="caution">
    <text evidence="3 4">Lacks conserved residue(s) required for the propagation of feature annotation.</text>
</comment>
<keyword evidence="2 3" id="KW-0520">NAD</keyword>
<dbReference type="PANTHER" id="PTHR11085:SF4">
    <property type="entry name" value="NAD-DEPENDENT PROTEIN DEACYLASE"/>
    <property type="match status" value="1"/>
</dbReference>
<comment type="catalytic activity">
    <reaction evidence="3">
        <text>N(6)-succinyl-L-lysyl-[protein] + NAD(+) + H2O = 2''-O-succinyl-ADP-D-ribose + nicotinamide + L-lysyl-[protein]</text>
        <dbReference type="Rhea" id="RHEA:47668"/>
        <dbReference type="Rhea" id="RHEA-COMP:9752"/>
        <dbReference type="Rhea" id="RHEA-COMP:11877"/>
        <dbReference type="ChEBI" id="CHEBI:15377"/>
        <dbReference type="ChEBI" id="CHEBI:17154"/>
        <dbReference type="ChEBI" id="CHEBI:29969"/>
        <dbReference type="ChEBI" id="CHEBI:57540"/>
        <dbReference type="ChEBI" id="CHEBI:87830"/>
        <dbReference type="ChEBI" id="CHEBI:87832"/>
    </reaction>
</comment>
<gene>
    <name evidence="3" type="primary">cobB</name>
    <name evidence="6" type="ORF">SAMN04487961_1568</name>
</gene>
<comment type="catalytic activity">
    <reaction evidence="3">
        <text>N(6)-acetyl-L-lysyl-[protein] + NAD(+) + H2O = 2''-O-acetyl-ADP-D-ribose + nicotinamide + L-lysyl-[protein]</text>
        <dbReference type="Rhea" id="RHEA:43636"/>
        <dbReference type="Rhea" id="RHEA-COMP:9752"/>
        <dbReference type="Rhea" id="RHEA-COMP:10731"/>
        <dbReference type="ChEBI" id="CHEBI:15377"/>
        <dbReference type="ChEBI" id="CHEBI:17154"/>
        <dbReference type="ChEBI" id="CHEBI:29969"/>
        <dbReference type="ChEBI" id="CHEBI:57540"/>
        <dbReference type="ChEBI" id="CHEBI:61930"/>
        <dbReference type="ChEBI" id="CHEBI:83767"/>
        <dbReference type="EC" id="2.3.1.286"/>
    </reaction>
</comment>
<dbReference type="AlphaFoldDB" id="A0A1I4UTL2"/>
<dbReference type="InterPro" id="IPR003000">
    <property type="entry name" value="Sirtuin"/>
</dbReference>
<keyword evidence="1" id="KW-0808">Transferase</keyword>
<dbReference type="InterPro" id="IPR026591">
    <property type="entry name" value="Sirtuin_cat_small_dom_sf"/>
</dbReference>
<reference evidence="7" key="1">
    <citation type="submission" date="2016-10" db="EMBL/GenBank/DDBJ databases">
        <authorList>
            <person name="Varghese N."/>
            <person name="Submissions S."/>
        </authorList>
    </citation>
    <scope>NUCLEOTIDE SEQUENCE [LARGE SCALE GENOMIC DNA]</scope>
    <source>
        <strain evidence="7">CGMCC 1.6775</strain>
    </source>
</reference>
<dbReference type="SUPFAM" id="SSF52467">
    <property type="entry name" value="DHS-like NAD/FAD-binding domain"/>
    <property type="match status" value="1"/>
</dbReference>
<dbReference type="EMBL" id="FOUR01000003">
    <property type="protein sequence ID" value="SFM92327.1"/>
    <property type="molecule type" value="Genomic_DNA"/>
</dbReference>
<feature type="binding site" evidence="3">
    <location>
        <begin position="10"/>
        <end position="29"/>
    </location>
    <ligand>
        <name>NAD(+)</name>
        <dbReference type="ChEBI" id="CHEBI:57540"/>
    </ligand>
</feature>
<dbReference type="Gene3D" id="3.30.1600.10">
    <property type="entry name" value="SIR2/SIRT2 'Small Domain"/>
    <property type="match status" value="1"/>
</dbReference>
<dbReference type="InterPro" id="IPR027546">
    <property type="entry name" value="Sirtuin_class_III"/>
</dbReference>
<dbReference type="EC" id="2.3.1.286" evidence="3"/>
<keyword evidence="7" id="KW-1185">Reference proteome</keyword>
<evidence type="ECO:0000256" key="3">
    <source>
        <dbReference type="HAMAP-Rule" id="MF_01121"/>
    </source>
</evidence>
<dbReference type="PROSITE" id="PS50305">
    <property type="entry name" value="SIRTUIN"/>
    <property type="match status" value="1"/>
</dbReference>
<evidence type="ECO:0000256" key="4">
    <source>
        <dbReference type="PROSITE-ProRule" id="PRU00236"/>
    </source>
</evidence>
<evidence type="ECO:0000313" key="6">
    <source>
        <dbReference type="EMBL" id="SFM92327.1"/>
    </source>
</evidence>
<feature type="binding site" evidence="3">
    <location>
        <position position="57"/>
    </location>
    <ligand>
        <name>substrate</name>
    </ligand>
</feature>
<feature type="active site" description="Proton acceptor" evidence="3">
    <location>
        <position position="105"/>
    </location>
</feature>
<dbReference type="OrthoDB" id="9800582at2"/>
<protein>
    <recommendedName>
        <fullName evidence="3">NAD-dependent protein deacylase</fullName>
        <ecNumber evidence="3">2.3.1.286</ecNumber>
    </recommendedName>
    <alternativeName>
        <fullName evidence="3">Regulatory protein SIR2 homolog</fullName>
    </alternativeName>
</protein>
<dbReference type="Gene3D" id="3.40.50.1220">
    <property type="entry name" value="TPP-binding domain"/>
    <property type="match status" value="1"/>
</dbReference>
<comment type="subcellular location">
    <subcellularLocation>
        <location evidence="3">Cytoplasm</location>
    </subcellularLocation>
</comment>
<comment type="domain">
    <text evidence="3">2 residues (Tyr-54 and Arg-57) present in a large hydrophobic pocket are probably involved in substrate specificity. They are important for desuccinylation activity, but dispensable for deacetylation activity.</text>
</comment>
<dbReference type="GO" id="GO:0005737">
    <property type="term" value="C:cytoplasm"/>
    <property type="evidence" value="ECO:0007669"/>
    <property type="project" value="UniProtKB-SubCell"/>
</dbReference>
<feature type="domain" description="Deacetylase sirtuin-type" evidence="5">
    <location>
        <begin position="1"/>
        <end position="227"/>
    </location>
</feature>
<comment type="similarity">
    <text evidence="3">Belongs to the sirtuin family. Class III subfamily.</text>
</comment>
<feature type="binding site" evidence="3">
    <location>
        <position position="54"/>
    </location>
    <ligand>
        <name>substrate</name>
    </ligand>
</feature>
<comment type="function">
    <text evidence="3">NAD-dependent lysine deacetylase and desuccinylase that specifically removes acetyl and succinyl groups on target proteins. Modulates the activities of several proteins which are inactive in their acylated form.</text>
</comment>
<dbReference type="InterPro" id="IPR050134">
    <property type="entry name" value="NAD-dep_sirtuin_deacylases"/>
</dbReference>
<name>A0A1I4UTL2_9GAMM</name>
<evidence type="ECO:0000256" key="2">
    <source>
        <dbReference type="ARBA" id="ARBA00023027"/>
    </source>
</evidence>
<feature type="binding site" evidence="3">
    <location>
        <begin position="87"/>
        <end position="90"/>
    </location>
    <ligand>
        <name>NAD(+)</name>
        <dbReference type="ChEBI" id="CHEBI:57540"/>
    </ligand>
</feature>
<dbReference type="PANTHER" id="PTHR11085">
    <property type="entry name" value="NAD-DEPENDENT PROTEIN DEACYLASE SIRTUIN-5, MITOCHONDRIAL-RELATED"/>
    <property type="match status" value="1"/>
</dbReference>
<sequence length="228" mass="25350">MQDHIVVLTGAGISAESGLSTFRDNGGLWEQHSVYDVATPEAFERNRDLVLRFYNERRRQLKDAQPNQAHRLLAELEKRYRVTIVTQNVDDLHERGGSSSVIHLHGELTKARSSVYPEPVYDIGYNDINPGDCCDRGEQLRPHIVWFGEEVPMLEKAAEVVRTADYLLIVGTSLQVYPAAGLVYEVDTDVPITVIDPGEPASVSRANVIRKGAGEGVAEWVSRLAGNR</sequence>
<evidence type="ECO:0000313" key="7">
    <source>
        <dbReference type="Proteomes" id="UP000199339"/>
    </source>
</evidence>
<feature type="binding site" evidence="3">
    <location>
        <position position="213"/>
    </location>
    <ligand>
        <name>NAD(+)</name>
        <dbReference type="ChEBI" id="CHEBI:57540"/>
    </ligand>
</feature>
<dbReference type="HAMAP" id="MF_01121">
    <property type="entry name" value="Sirtuin_ClassIII"/>
    <property type="match status" value="1"/>
</dbReference>
<dbReference type="GO" id="GO:0036054">
    <property type="term" value="F:protein-malonyllysine demalonylase activity"/>
    <property type="evidence" value="ECO:0007669"/>
    <property type="project" value="InterPro"/>
</dbReference>
<dbReference type="RefSeq" id="WP_092001275.1">
    <property type="nucleotide sequence ID" value="NZ_FOUR01000003.1"/>
</dbReference>
<dbReference type="InterPro" id="IPR029035">
    <property type="entry name" value="DHS-like_NAD/FAD-binding_dom"/>
</dbReference>
<accession>A0A1I4UTL2</accession>
<feature type="binding site" evidence="3">
    <location>
        <begin position="171"/>
        <end position="173"/>
    </location>
    <ligand>
        <name>NAD(+)</name>
        <dbReference type="ChEBI" id="CHEBI:57540"/>
    </ligand>
</feature>